<dbReference type="KEGG" id="pbor:BSF38_00334"/>
<dbReference type="Proteomes" id="UP000186309">
    <property type="component" value="Chromosome"/>
</dbReference>
<reference evidence="4" key="1">
    <citation type="submission" date="2016-12" db="EMBL/GenBank/DDBJ databases">
        <title>Comparative genomics of four Isosphaeraceae planctomycetes: a common pool of plasmids and glycoside hydrolase genes.</title>
        <authorList>
            <person name="Ivanova A."/>
        </authorList>
    </citation>
    <scope>NUCLEOTIDE SEQUENCE [LARGE SCALE GENOMIC DNA]</scope>
    <source>
        <strain evidence="4">PX4</strain>
    </source>
</reference>
<dbReference type="STRING" id="1387353.BSF38_00334"/>
<evidence type="ECO:0000256" key="1">
    <source>
        <dbReference type="SAM" id="MobiDB-lite"/>
    </source>
</evidence>
<dbReference type="AlphaFoldDB" id="A0A1U7CJ12"/>
<name>A0A1U7CJ12_9BACT</name>
<feature type="domain" description="Probable zinc-binding" evidence="2">
    <location>
        <begin position="52"/>
        <end position="100"/>
    </location>
</feature>
<accession>A0A1U7CJ12</accession>
<evidence type="ECO:0000259" key="2">
    <source>
        <dbReference type="Pfam" id="PF13451"/>
    </source>
</evidence>
<evidence type="ECO:0000313" key="4">
    <source>
        <dbReference type="Proteomes" id="UP000186309"/>
    </source>
</evidence>
<gene>
    <name evidence="3" type="ORF">BSF38_00334</name>
</gene>
<dbReference type="EMBL" id="CP019082">
    <property type="protein sequence ID" value="APW58922.1"/>
    <property type="molecule type" value="Genomic_DNA"/>
</dbReference>
<proteinExistence type="predicted"/>
<keyword evidence="4" id="KW-1185">Reference proteome</keyword>
<feature type="region of interest" description="Disordered" evidence="1">
    <location>
        <begin position="161"/>
        <end position="187"/>
    </location>
</feature>
<dbReference type="Pfam" id="PF13451">
    <property type="entry name" value="zf_Tbcl"/>
    <property type="match status" value="1"/>
</dbReference>
<dbReference type="InterPro" id="IPR025306">
    <property type="entry name" value="Zn-bnd_dom_prob"/>
</dbReference>
<evidence type="ECO:0000313" key="3">
    <source>
        <dbReference type="EMBL" id="APW58922.1"/>
    </source>
</evidence>
<sequence length="238" mass="27114">MNHNRKRREAVDRERRRHEAALRDAVLVDPTALDPCNSPVSPDFARRGYYLDVPFNCASCGSEEVWTASQQKWWYEVAKGSLYSGAKLCRTCRRDARSHKGKAHPLQNARRWLGLIRNDLEPALRAAAWHPVIGAGQLYPDALSYNRGDVLVRFPLGGLPLSHRPDPRTRQRPRRPVPDARPSRMRHIPHDAWGTATALRRLPDSRPARVGVGSEAMTHRAPFFRNPIRNPPRLPLID</sequence>
<protein>
    <recommendedName>
        <fullName evidence="2">Probable zinc-binding domain-containing protein</fullName>
    </recommendedName>
</protein>
<organism evidence="3 4">
    <name type="scientific">Paludisphaera borealis</name>
    <dbReference type="NCBI Taxonomy" id="1387353"/>
    <lineage>
        <taxon>Bacteria</taxon>
        <taxon>Pseudomonadati</taxon>
        <taxon>Planctomycetota</taxon>
        <taxon>Planctomycetia</taxon>
        <taxon>Isosphaerales</taxon>
        <taxon>Isosphaeraceae</taxon>
        <taxon>Paludisphaera</taxon>
    </lineage>
</organism>